<reference evidence="2" key="1">
    <citation type="journal article" date="2022" name="Mol. Ecol. Resour.">
        <title>The genomes of chicory, endive, great burdock and yacon provide insights into Asteraceae palaeo-polyploidization history and plant inulin production.</title>
        <authorList>
            <person name="Fan W."/>
            <person name="Wang S."/>
            <person name="Wang H."/>
            <person name="Wang A."/>
            <person name="Jiang F."/>
            <person name="Liu H."/>
            <person name="Zhao H."/>
            <person name="Xu D."/>
            <person name="Zhang Y."/>
        </authorList>
    </citation>
    <scope>NUCLEOTIDE SEQUENCE [LARGE SCALE GENOMIC DNA]</scope>
    <source>
        <strain evidence="2">cv. Niubang</strain>
    </source>
</reference>
<accession>A0ACB9CMU2</accession>
<dbReference type="Proteomes" id="UP001055879">
    <property type="component" value="Linkage Group LG04"/>
</dbReference>
<reference evidence="1 2" key="2">
    <citation type="journal article" date="2022" name="Mol. Ecol. Resour.">
        <title>The genomes of chicory, endive, great burdock and yacon provide insights into Asteraceae paleo-polyploidization history and plant inulin production.</title>
        <authorList>
            <person name="Fan W."/>
            <person name="Wang S."/>
            <person name="Wang H."/>
            <person name="Wang A."/>
            <person name="Jiang F."/>
            <person name="Liu H."/>
            <person name="Zhao H."/>
            <person name="Xu D."/>
            <person name="Zhang Y."/>
        </authorList>
    </citation>
    <scope>NUCLEOTIDE SEQUENCE [LARGE SCALE GENOMIC DNA]</scope>
    <source>
        <strain evidence="2">cv. Niubang</strain>
    </source>
</reference>
<gene>
    <name evidence="1" type="ORF">L6452_15016</name>
</gene>
<proteinExistence type="predicted"/>
<evidence type="ECO:0000313" key="2">
    <source>
        <dbReference type="Proteomes" id="UP001055879"/>
    </source>
</evidence>
<organism evidence="1 2">
    <name type="scientific">Arctium lappa</name>
    <name type="common">Greater burdock</name>
    <name type="synonym">Lappa major</name>
    <dbReference type="NCBI Taxonomy" id="4217"/>
    <lineage>
        <taxon>Eukaryota</taxon>
        <taxon>Viridiplantae</taxon>
        <taxon>Streptophyta</taxon>
        <taxon>Embryophyta</taxon>
        <taxon>Tracheophyta</taxon>
        <taxon>Spermatophyta</taxon>
        <taxon>Magnoliopsida</taxon>
        <taxon>eudicotyledons</taxon>
        <taxon>Gunneridae</taxon>
        <taxon>Pentapetalae</taxon>
        <taxon>asterids</taxon>
        <taxon>campanulids</taxon>
        <taxon>Asterales</taxon>
        <taxon>Asteraceae</taxon>
        <taxon>Carduoideae</taxon>
        <taxon>Cardueae</taxon>
        <taxon>Arctiinae</taxon>
        <taxon>Arctium</taxon>
    </lineage>
</organism>
<dbReference type="EMBL" id="CM042050">
    <property type="protein sequence ID" value="KAI3735515.1"/>
    <property type="molecule type" value="Genomic_DNA"/>
</dbReference>
<name>A0ACB9CMU2_ARCLA</name>
<comment type="caution">
    <text evidence="1">The sequence shown here is derived from an EMBL/GenBank/DDBJ whole genome shotgun (WGS) entry which is preliminary data.</text>
</comment>
<protein>
    <submittedName>
        <fullName evidence="1">Uncharacterized protein</fullName>
    </submittedName>
</protein>
<sequence length="150" mass="16972">MCNYENTCSILIGLGCKVYPDTLFLKNLRNPNEFPIRKQVLDAGRVDLVNSITKTGGWLMDDFGLGVFWRYDAYNPYSGSISSLIKLLHPLGMQLKLSSALRSLRSKSQTFNSEKFEPFRVLLSLSNKDGGFDPDSGKRRKMPELTRVKS</sequence>
<keyword evidence="2" id="KW-1185">Reference proteome</keyword>
<evidence type="ECO:0000313" key="1">
    <source>
        <dbReference type="EMBL" id="KAI3735515.1"/>
    </source>
</evidence>